<reference evidence="2" key="1">
    <citation type="submission" date="2017-06" db="EMBL/GenBank/DDBJ databases">
        <authorList>
            <person name="Cremers G."/>
        </authorList>
    </citation>
    <scope>NUCLEOTIDE SEQUENCE [LARGE SCALE GENOMIC DNA]</scope>
</reference>
<evidence type="ECO:0000313" key="1">
    <source>
        <dbReference type="EMBL" id="SNQ59607.1"/>
    </source>
</evidence>
<evidence type="ECO:0000313" key="2">
    <source>
        <dbReference type="Proteomes" id="UP000218615"/>
    </source>
</evidence>
<dbReference type="RefSeq" id="WP_096203950.1">
    <property type="nucleotide sequence ID" value="NZ_FZMP01000029.1"/>
</dbReference>
<dbReference type="AlphaFoldDB" id="A0A284VK88"/>
<protein>
    <submittedName>
        <fullName evidence="1">Uncharacterized protein</fullName>
    </submittedName>
</protein>
<dbReference type="OrthoDB" id="381364at2157"/>
<dbReference type="Proteomes" id="UP000218615">
    <property type="component" value="Unassembled WGS sequence"/>
</dbReference>
<organism evidence="1 2">
    <name type="scientific">Candidatus Methanoperedens nitratireducens</name>
    <dbReference type="NCBI Taxonomy" id="1392998"/>
    <lineage>
        <taxon>Archaea</taxon>
        <taxon>Methanobacteriati</taxon>
        <taxon>Methanobacteriota</taxon>
        <taxon>Stenosarchaea group</taxon>
        <taxon>Methanomicrobia</taxon>
        <taxon>Methanosarcinales</taxon>
        <taxon>ANME-2 cluster</taxon>
        <taxon>Candidatus Methanoperedentaceae</taxon>
        <taxon>Candidatus Methanoperedens</taxon>
    </lineage>
</organism>
<accession>A0A284VK88</accession>
<proteinExistence type="predicted"/>
<dbReference type="EMBL" id="FZMP01000029">
    <property type="protein sequence ID" value="SNQ59607.1"/>
    <property type="molecule type" value="Genomic_DNA"/>
</dbReference>
<gene>
    <name evidence="1" type="ORF">MNV_1240005</name>
</gene>
<sequence length="196" mass="21906">MKGLLIIILVLSIVLVYYSGGVAIKDGKLSVDYRTMVEKLSTTYHNTAGEFSKAIQGISGNISLSKPPPAYELQVTEVKYLKDCIQVSIDKRDPCLFVSLEMRNNHSERIDFEMMGKAVVTRDGRQLERYGGLYNTKELNGLCDTDVYYKVFPGARTATGMCFPMVGKGDEPVLYIKMSANGKWKEHNFDLAPDIS</sequence>
<keyword evidence="2" id="KW-1185">Reference proteome</keyword>
<name>A0A284VK88_9EURY</name>